<dbReference type="AlphaFoldDB" id="A0A3B6DKE2"/>
<dbReference type="Gramene" id="TraesCS2D02G510700.1">
    <property type="protein sequence ID" value="TraesCS2D02G510700.1.cds1"/>
    <property type="gene ID" value="TraesCS2D02G510700"/>
</dbReference>
<reference evidence="2" key="1">
    <citation type="submission" date="2018-08" db="EMBL/GenBank/DDBJ databases">
        <authorList>
            <person name="Rossello M."/>
        </authorList>
    </citation>
    <scope>NUCLEOTIDE SEQUENCE [LARGE SCALE GENOMIC DNA]</scope>
    <source>
        <strain evidence="2">cv. Chinese Spring</strain>
    </source>
</reference>
<evidence type="ECO:0000256" key="1">
    <source>
        <dbReference type="SAM" id="MobiDB-lite"/>
    </source>
</evidence>
<dbReference type="EnsemblPlants" id="TraesCS2D02G510700.1">
    <property type="protein sequence ID" value="TraesCS2D02G510700.1.cds1"/>
    <property type="gene ID" value="TraesCS2D02G510700"/>
</dbReference>
<evidence type="ECO:0000313" key="3">
    <source>
        <dbReference type="Proteomes" id="UP000019116"/>
    </source>
</evidence>
<accession>A0A3B6DKE2</accession>
<keyword evidence="3" id="KW-1185">Reference proteome</keyword>
<dbReference type="Gramene" id="TraesCS2D03G1138000.1">
    <property type="protein sequence ID" value="TraesCS2D03G1138000.1.CDS1"/>
    <property type="gene ID" value="TraesCS2D03G1138000"/>
</dbReference>
<proteinExistence type="predicted"/>
<evidence type="ECO:0000313" key="2">
    <source>
        <dbReference type="EnsemblPlants" id="TraesCS2D02G510700.1.cds1"/>
    </source>
</evidence>
<feature type="region of interest" description="Disordered" evidence="1">
    <location>
        <begin position="1"/>
        <end position="72"/>
    </location>
</feature>
<feature type="compositionally biased region" description="Low complexity" evidence="1">
    <location>
        <begin position="47"/>
        <end position="56"/>
    </location>
</feature>
<protein>
    <submittedName>
        <fullName evidence="2">Uncharacterized protein</fullName>
    </submittedName>
</protein>
<dbReference type="OMA" id="FKWARED"/>
<feature type="compositionally biased region" description="Low complexity" evidence="1">
    <location>
        <begin position="1"/>
        <end position="18"/>
    </location>
</feature>
<sequence length="140" mass="15364">METTTSSSSGSGSLSSGSPTLCPVNPEQQEMPLGRRSRSGALVFNEGGRPSPSSSRLVRPKTEPGLLPVKKEHADMATADETAIKWARVDYVRKQMERQPLLEKRLLVAHLFLLLMAHYRCVTINTPLVTNSNGTPLVRH</sequence>
<organism evidence="2">
    <name type="scientific">Triticum aestivum</name>
    <name type="common">Wheat</name>
    <dbReference type="NCBI Taxonomy" id="4565"/>
    <lineage>
        <taxon>Eukaryota</taxon>
        <taxon>Viridiplantae</taxon>
        <taxon>Streptophyta</taxon>
        <taxon>Embryophyta</taxon>
        <taxon>Tracheophyta</taxon>
        <taxon>Spermatophyta</taxon>
        <taxon>Magnoliopsida</taxon>
        <taxon>Liliopsida</taxon>
        <taxon>Poales</taxon>
        <taxon>Poaceae</taxon>
        <taxon>BOP clade</taxon>
        <taxon>Pooideae</taxon>
        <taxon>Triticodae</taxon>
        <taxon>Triticeae</taxon>
        <taxon>Triticinae</taxon>
        <taxon>Triticum</taxon>
    </lineage>
</organism>
<dbReference type="Proteomes" id="UP000019116">
    <property type="component" value="Chromosome 2D"/>
</dbReference>
<name>A0A3B6DKE2_WHEAT</name>
<reference evidence="2" key="2">
    <citation type="submission" date="2018-10" db="UniProtKB">
        <authorList>
            <consortium name="EnsemblPlants"/>
        </authorList>
    </citation>
    <scope>IDENTIFICATION</scope>
</reference>